<reference evidence="1" key="1">
    <citation type="submission" date="2018-02" db="EMBL/GenBank/DDBJ databases">
        <title>Rhizophora mucronata_Transcriptome.</title>
        <authorList>
            <person name="Meera S.P."/>
            <person name="Sreeshan A."/>
            <person name="Augustine A."/>
        </authorList>
    </citation>
    <scope>NUCLEOTIDE SEQUENCE</scope>
    <source>
        <tissue evidence="1">Leaf</tissue>
    </source>
</reference>
<dbReference type="AlphaFoldDB" id="A0A2P2N7G3"/>
<protein>
    <submittedName>
        <fullName evidence="1">Uncharacterized protein</fullName>
    </submittedName>
</protein>
<dbReference type="EMBL" id="GGEC01057919">
    <property type="protein sequence ID" value="MBX38403.1"/>
    <property type="molecule type" value="Transcribed_RNA"/>
</dbReference>
<organism evidence="1">
    <name type="scientific">Rhizophora mucronata</name>
    <name type="common">Asiatic mangrove</name>
    <dbReference type="NCBI Taxonomy" id="61149"/>
    <lineage>
        <taxon>Eukaryota</taxon>
        <taxon>Viridiplantae</taxon>
        <taxon>Streptophyta</taxon>
        <taxon>Embryophyta</taxon>
        <taxon>Tracheophyta</taxon>
        <taxon>Spermatophyta</taxon>
        <taxon>Magnoliopsida</taxon>
        <taxon>eudicotyledons</taxon>
        <taxon>Gunneridae</taxon>
        <taxon>Pentapetalae</taxon>
        <taxon>rosids</taxon>
        <taxon>fabids</taxon>
        <taxon>Malpighiales</taxon>
        <taxon>Rhizophoraceae</taxon>
        <taxon>Rhizophora</taxon>
    </lineage>
</organism>
<sequence>MMALWLGTHFQCILVYD</sequence>
<accession>A0A2P2N7G3</accession>
<evidence type="ECO:0000313" key="1">
    <source>
        <dbReference type="EMBL" id="MBX38403.1"/>
    </source>
</evidence>
<proteinExistence type="predicted"/>
<name>A0A2P2N7G3_RHIMU</name>